<gene>
    <name evidence="1" type="ORF">S03H2_23276</name>
</gene>
<reference evidence="1" key="1">
    <citation type="journal article" date="2014" name="Front. Microbiol.">
        <title>High frequency of phylogenetically diverse reductive dehalogenase-homologous genes in deep subseafloor sedimentary metagenomes.</title>
        <authorList>
            <person name="Kawai M."/>
            <person name="Futagami T."/>
            <person name="Toyoda A."/>
            <person name="Takaki Y."/>
            <person name="Nishi S."/>
            <person name="Hori S."/>
            <person name="Arai W."/>
            <person name="Tsubouchi T."/>
            <person name="Morono Y."/>
            <person name="Uchiyama I."/>
            <person name="Ito T."/>
            <person name="Fujiyama A."/>
            <person name="Inagaki F."/>
            <person name="Takami H."/>
        </authorList>
    </citation>
    <scope>NUCLEOTIDE SEQUENCE</scope>
    <source>
        <strain evidence="1">Expedition CK06-06</strain>
    </source>
</reference>
<feature type="non-terminal residue" evidence="1">
    <location>
        <position position="1"/>
    </location>
</feature>
<dbReference type="EMBL" id="BARU01012692">
    <property type="protein sequence ID" value="GAH43921.1"/>
    <property type="molecule type" value="Genomic_DNA"/>
</dbReference>
<evidence type="ECO:0000313" key="1">
    <source>
        <dbReference type="EMBL" id="GAH43921.1"/>
    </source>
</evidence>
<accession>X1FE60</accession>
<protein>
    <submittedName>
        <fullName evidence="1">Uncharacterized protein</fullName>
    </submittedName>
</protein>
<sequence>SLNKGIEVKLDSSASVEEMAVGRYVTIEVNYG</sequence>
<organism evidence="1">
    <name type="scientific">marine sediment metagenome</name>
    <dbReference type="NCBI Taxonomy" id="412755"/>
    <lineage>
        <taxon>unclassified sequences</taxon>
        <taxon>metagenomes</taxon>
        <taxon>ecological metagenomes</taxon>
    </lineage>
</organism>
<proteinExistence type="predicted"/>
<dbReference type="AlphaFoldDB" id="X1FE60"/>
<name>X1FE60_9ZZZZ</name>
<comment type="caution">
    <text evidence="1">The sequence shown here is derived from an EMBL/GenBank/DDBJ whole genome shotgun (WGS) entry which is preliminary data.</text>
</comment>